<dbReference type="PROSITE" id="PS51910">
    <property type="entry name" value="GH18_2"/>
    <property type="match status" value="1"/>
</dbReference>
<dbReference type="AlphaFoldDB" id="D1B877"/>
<accession>D1B877</accession>
<name>D1B877_THEAS</name>
<keyword evidence="2" id="KW-0378">Hydrolase</keyword>
<gene>
    <name evidence="2" type="ordered locus">Taci_0242</name>
</gene>
<evidence type="ECO:0000313" key="2">
    <source>
        <dbReference type="EMBL" id="ACZ18480.1"/>
    </source>
</evidence>
<reference evidence="2 3" key="1">
    <citation type="journal article" date="2009" name="Stand. Genomic Sci.">
        <title>Complete genome sequence of Thermanaerovibrio acidaminovorans type strain (Su883).</title>
        <authorList>
            <person name="Chovatia M."/>
            <person name="Sikorski J."/>
            <person name="Schroder M."/>
            <person name="Lapidus A."/>
            <person name="Nolan M."/>
            <person name="Tice H."/>
            <person name="Glavina Del Rio T."/>
            <person name="Copeland A."/>
            <person name="Cheng J.F."/>
            <person name="Lucas S."/>
            <person name="Chen F."/>
            <person name="Bruce D."/>
            <person name="Goodwin L."/>
            <person name="Pitluck S."/>
            <person name="Ivanova N."/>
            <person name="Mavromatis K."/>
            <person name="Ovchinnikova G."/>
            <person name="Pati A."/>
            <person name="Chen A."/>
            <person name="Palaniappan K."/>
            <person name="Land M."/>
            <person name="Hauser L."/>
            <person name="Chang Y.J."/>
            <person name="Jeffries C.D."/>
            <person name="Chain P."/>
            <person name="Saunders E."/>
            <person name="Detter J.C."/>
            <person name="Brettin T."/>
            <person name="Rohde M."/>
            <person name="Goker M."/>
            <person name="Spring S."/>
            <person name="Bristow J."/>
            <person name="Markowitz V."/>
            <person name="Hugenholtz P."/>
            <person name="Kyrpides N.C."/>
            <person name="Klenk H.P."/>
            <person name="Eisen J.A."/>
        </authorList>
    </citation>
    <scope>NUCLEOTIDE SEQUENCE [LARGE SCALE GENOMIC DNA]</scope>
    <source>
        <strain evidence="3">ATCC 49978 / DSM 6589 / Su883</strain>
    </source>
</reference>
<protein>
    <submittedName>
        <fullName evidence="2">Glycoside hydrolase family 18</fullName>
    </submittedName>
</protein>
<dbReference type="EnsemblBacteria" id="ACZ18480">
    <property type="protein sequence ID" value="ACZ18480"/>
    <property type="gene ID" value="Taci_0242"/>
</dbReference>
<dbReference type="GO" id="GO:0005975">
    <property type="term" value="P:carbohydrate metabolic process"/>
    <property type="evidence" value="ECO:0007669"/>
    <property type="project" value="InterPro"/>
</dbReference>
<evidence type="ECO:0000313" key="3">
    <source>
        <dbReference type="Proteomes" id="UP000002030"/>
    </source>
</evidence>
<dbReference type="PANTHER" id="PTHR46066:SF2">
    <property type="entry name" value="CHITINASE DOMAIN-CONTAINING PROTEIN 1"/>
    <property type="match status" value="1"/>
</dbReference>
<dbReference type="STRING" id="525903.Taci_0242"/>
<dbReference type="GO" id="GO:0008061">
    <property type="term" value="F:chitin binding"/>
    <property type="evidence" value="ECO:0007669"/>
    <property type="project" value="InterPro"/>
</dbReference>
<dbReference type="Gene3D" id="3.10.50.10">
    <property type="match status" value="1"/>
</dbReference>
<dbReference type="EMBL" id="CP001818">
    <property type="protein sequence ID" value="ACZ18480.1"/>
    <property type="molecule type" value="Genomic_DNA"/>
</dbReference>
<dbReference type="SMART" id="SM00636">
    <property type="entry name" value="Glyco_18"/>
    <property type="match status" value="1"/>
</dbReference>
<dbReference type="SUPFAM" id="SSF51445">
    <property type="entry name" value="(Trans)glycosidases"/>
    <property type="match status" value="1"/>
</dbReference>
<dbReference type="InterPro" id="IPR017853">
    <property type="entry name" value="GH"/>
</dbReference>
<dbReference type="Pfam" id="PF00704">
    <property type="entry name" value="Glyco_hydro_18"/>
    <property type="match status" value="1"/>
</dbReference>
<dbReference type="eggNOG" id="COG3858">
    <property type="taxonomic scope" value="Bacteria"/>
</dbReference>
<dbReference type="HOGENOM" id="CLU_020253_1_0_0"/>
<feature type="domain" description="GH18" evidence="1">
    <location>
        <begin position="161"/>
        <end position="474"/>
    </location>
</feature>
<dbReference type="CAZy" id="GH18">
    <property type="family name" value="Glycoside Hydrolase Family 18"/>
</dbReference>
<proteinExistence type="predicted"/>
<dbReference type="KEGG" id="tai:Taci_0242"/>
<dbReference type="InterPro" id="IPR001223">
    <property type="entry name" value="Glyco_hydro18_cat"/>
</dbReference>
<organism evidence="2 3">
    <name type="scientific">Thermanaerovibrio acidaminovorans (strain ATCC 49978 / DSM 6589 / Su883)</name>
    <name type="common">Selenomonas acidaminovorans</name>
    <dbReference type="NCBI Taxonomy" id="525903"/>
    <lineage>
        <taxon>Bacteria</taxon>
        <taxon>Thermotogati</taxon>
        <taxon>Synergistota</taxon>
        <taxon>Synergistia</taxon>
        <taxon>Synergistales</taxon>
        <taxon>Synergistaceae</taxon>
        <taxon>Thermanaerovibrio</taxon>
    </lineage>
</organism>
<keyword evidence="3" id="KW-1185">Reference proteome</keyword>
<dbReference type="PANTHER" id="PTHR46066">
    <property type="entry name" value="CHITINASE DOMAIN-CONTAINING PROTEIN 1 FAMILY MEMBER"/>
    <property type="match status" value="1"/>
</dbReference>
<dbReference type="Gene3D" id="3.20.20.80">
    <property type="entry name" value="Glycosidases"/>
    <property type="match status" value="1"/>
</dbReference>
<evidence type="ECO:0000259" key="1">
    <source>
        <dbReference type="PROSITE" id="PS51910"/>
    </source>
</evidence>
<dbReference type="InterPro" id="IPR011583">
    <property type="entry name" value="Chitinase_II/V-like_cat"/>
</dbReference>
<dbReference type="Proteomes" id="UP000002030">
    <property type="component" value="Chromosome"/>
</dbReference>
<dbReference type="OrthoDB" id="9775889at2"/>
<dbReference type="RefSeq" id="WP_012868996.1">
    <property type="nucleotide sequence ID" value="NC_013522.1"/>
</dbReference>
<dbReference type="InterPro" id="IPR029070">
    <property type="entry name" value="Chitinase_insertion_sf"/>
</dbReference>
<dbReference type="GO" id="GO:0016787">
    <property type="term" value="F:hydrolase activity"/>
    <property type="evidence" value="ECO:0007669"/>
    <property type="project" value="UniProtKB-KW"/>
</dbReference>
<sequence length="484" mass="53228">MIRALFMALAGLVLPLILVPGAVGSEGVPAEQRAVEVPLYVSTLGDRPVRFGSAIQDGERLLFPLSVLRRTGANVAFNQESKLVVMEVQRSPLIDFPVPAEGMRLTAPGRSVNGDVYMDVAGFEPVLGIAFQPLDDGVVLMRASSRGELPLRSPLGNQIQHPFSLVWDPLYRTDPHQDPSFPPVSVVSPSWFRIRPDGEVEFKGRASYVEGAHRLGAQVWPLVNNGFDPSATKTFLNDPAAVNRAVARLAAYAMLFGVDGFNLDFENMDPADRDAYSAFVQAVAERMRPLGRKTSVDVTVESTSAFWSRCYDRRALGEAADYVMVMTYDEHWGRSPVAGSVASLPWVQRGVEGLLRSVPAEKLLLGLPFYTREWEETQTQSGVKVRSKALSMAAAEARVRDNSASLTWLEEAGQMYAEYRSGGKRYRIWLEDERSLALKSSLVPRYGLAGVAAWRRGFERPEVWAAIHNTIGAAAARSRVSTAQ</sequence>